<keyword evidence="1" id="KW-1015">Disulfide bond</keyword>
<sequence length="272" mass="30366">MRKLFLVACVVSGIPSKRREFQNQLETSSLSHEESLPRDNINIVGGNGIFGVIQKKSIPLHQMKTWRKISTSTLARWLKIILTSSGIDVTKFQAHSFRGASTSAAFSAGITLDTIMKTANWKSAKTFKKFYLREVEAKGGVKTLKPLKPTFSQTSLSTEETVPLAVSCTSVGSRPPASFQWYIGSTNVTTFAIDTDSLITQDKTYTVLSKLTYHVNRSHNTKEVICTVTNTADLNGTQERRRLNVKCRYCFTCPYSRDLDGMHLFSSLNSLF</sequence>
<keyword evidence="2" id="KW-0233">DNA recombination</keyword>
<name>A0A6J8A138_MYTCO</name>
<dbReference type="InterPro" id="IPR011010">
    <property type="entry name" value="DNA_brk_join_enz"/>
</dbReference>
<dbReference type="Proteomes" id="UP000507470">
    <property type="component" value="Unassembled WGS sequence"/>
</dbReference>
<dbReference type="PANTHER" id="PTHR35617">
    <property type="entry name" value="PHAGE_INTEGRASE DOMAIN-CONTAINING PROTEIN"/>
    <property type="match status" value="1"/>
</dbReference>
<dbReference type="GO" id="GO:0003677">
    <property type="term" value="F:DNA binding"/>
    <property type="evidence" value="ECO:0007669"/>
    <property type="project" value="InterPro"/>
</dbReference>
<dbReference type="SUPFAM" id="SSF56349">
    <property type="entry name" value="DNA breaking-rejoining enzymes"/>
    <property type="match status" value="1"/>
</dbReference>
<evidence type="ECO:0000259" key="3">
    <source>
        <dbReference type="PROSITE" id="PS50835"/>
    </source>
</evidence>
<accession>A0A6J8A138</accession>
<proteinExistence type="predicted"/>
<evidence type="ECO:0000313" key="5">
    <source>
        <dbReference type="Proteomes" id="UP000507470"/>
    </source>
</evidence>
<reference evidence="4 5" key="1">
    <citation type="submission" date="2020-06" db="EMBL/GenBank/DDBJ databases">
        <authorList>
            <person name="Li R."/>
            <person name="Bekaert M."/>
        </authorList>
    </citation>
    <scope>NUCLEOTIDE SEQUENCE [LARGE SCALE GENOMIC DNA]</scope>
    <source>
        <strain evidence="5">wild</strain>
    </source>
</reference>
<keyword evidence="5" id="KW-1185">Reference proteome</keyword>
<dbReference type="Gene3D" id="2.60.40.10">
    <property type="entry name" value="Immunoglobulins"/>
    <property type="match status" value="1"/>
</dbReference>
<dbReference type="Gene3D" id="1.10.443.10">
    <property type="entry name" value="Intergrase catalytic core"/>
    <property type="match status" value="1"/>
</dbReference>
<dbReference type="Pfam" id="PF08205">
    <property type="entry name" value="C2-set_2"/>
    <property type="match status" value="1"/>
</dbReference>
<dbReference type="OrthoDB" id="6140914at2759"/>
<dbReference type="EMBL" id="CACVKT020000346">
    <property type="protein sequence ID" value="CAC5358376.1"/>
    <property type="molecule type" value="Genomic_DNA"/>
</dbReference>
<dbReference type="PROSITE" id="PS50835">
    <property type="entry name" value="IG_LIKE"/>
    <property type="match status" value="1"/>
</dbReference>
<organism evidence="4 5">
    <name type="scientific">Mytilus coruscus</name>
    <name type="common">Sea mussel</name>
    <dbReference type="NCBI Taxonomy" id="42192"/>
    <lineage>
        <taxon>Eukaryota</taxon>
        <taxon>Metazoa</taxon>
        <taxon>Spiralia</taxon>
        <taxon>Lophotrochozoa</taxon>
        <taxon>Mollusca</taxon>
        <taxon>Bivalvia</taxon>
        <taxon>Autobranchia</taxon>
        <taxon>Pteriomorphia</taxon>
        <taxon>Mytilida</taxon>
        <taxon>Mytiloidea</taxon>
        <taxon>Mytilidae</taxon>
        <taxon>Mytilinae</taxon>
        <taxon>Mytilus</taxon>
    </lineage>
</organism>
<protein>
    <recommendedName>
        <fullName evidence="3">Ig-like domain-containing protein</fullName>
    </recommendedName>
</protein>
<gene>
    <name evidence="4" type="ORF">MCOR_1653</name>
</gene>
<dbReference type="InterPro" id="IPR036179">
    <property type="entry name" value="Ig-like_dom_sf"/>
</dbReference>
<evidence type="ECO:0000256" key="2">
    <source>
        <dbReference type="ARBA" id="ARBA00023172"/>
    </source>
</evidence>
<dbReference type="GO" id="GO:0015074">
    <property type="term" value="P:DNA integration"/>
    <property type="evidence" value="ECO:0007669"/>
    <property type="project" value="InterPro"/>
</dbReference>
<dbReference type="PANTHER" id="PTHR35617:SF3">
    <property type="entry name" value="CORE-BINDING (CB) DOMAIN-CONTAINING PROTEIN"/>
    <property type="match status" value="1"/>
</dbReference>
<evidence type="ECO:0000256" key="1">
    <source>
        <dbReference type="ARBA" id="ARBA00023157"/>
    </source>
</evidence>
<dbReference type="AlphaFoldDB" id="A0A6J8A138"/>
<evidence type="ECO:0000313" key="4">
    <source>
        <dbReference type="EMBL" id="CAC5358376.1"/>
    </source>
</evidence>
<dbReference type="GO" id="GO:0006310">
    <property type="term" value="P:DNA recombination"/>
    <property type="evidence" value="ECO:0007669"/>
    <property type="project" value="UniProtKB-KW"/>
</dbReference>
<feature type="domain" description="Ig-like" evidence="3">
    <location>
        <begin position="149"/>
        <end position="244"/>
    </location>
</feature>
<dbReference type="InterPro" id="IPR013162">
    <property type="entry name" value="CD80_C2-set"/>
</dbReference>
<dbReference type="InterPro" id="IPR013762">
    <property type="entry name" value="Integrase-like_cat_sf"/>
</dbReference>
<dbReference type="InterPro" id="IPR013783">
    <property type="entry name" value="Ig-like_fold"/>
</dbReference>
<dbReference type="SUPFAM" id="SSF48726">
    <property type="entry name" value="Immunoglobulin"/>
    <property type="match status" value="1"/>
</dbReference>
<dbReference type="InterPro" id="IPR007110">
    <property type="entry name" value="Ig-like_dom"/>
</dbReference>